<dbReference type="EMBL" id="SACK01000002">
    <property type="protein sequence ID" value="RVU01232.1"/>
    <property type="molecule type" value="Genomic_DNA"/>
</dbReference>
<feature type="domain" description="AB hydrolase-1" evidence="2">
    <location>
        <begin position="23"/>
        <end position="252"/>
    </location>
</feature>
<dbReference type="Pfam" id="PF12697">
    <property type="entry name" value="Abhydrolase_6"/>
    <property type="match status" value="1"/>
</dbReference>
<dbReference type="SUPFAM" id="SSF53474">
    <property type="entry name" value="alpha/beta-Hydrolases"/>
    <property type="match status" value="1"/>
</dbReference>
<gene>
    <name evidence="3" type="ORF">EOD41_04505</name>
</gene>
<evidence type="ECO:0000313" key="3">
    <source>
        <dbReference type="EMBL" id="RVU01232.1"/>
    </source>
</evidence>
<protein>
    <submittedName>
        <fullName evidence="3">Alpha/beta hydrolase</fullName>
    </submittedName>
</protein>
<name>A0A3S2V242_9SPHI</name>
<comment type="caution">
    <text evidence="3">The sequence shown here is derived from an EMBL/GenBank/DDBJ whole genome shotgun (WGS) entry which is preliminary data.</text>
</comment>
<dbReference type="RefSeq" id="WP_127703607.1">
    <property type="nucleotide sequence ID" value="NZ_SACK01000002.1"/>
</dbReference>
<dbReference type="GO" id="GO:0016020">
    <property type="term" value="C:membrane"/>
    <property type="evidence" value="ECO:0007669"/>
    <property type="project" value="TreeGrafter"/>
</dbReference>
<dbReference type="InterPro" id="IPR050266">
    <property type="entry name" value="AB_hydrolase_sf"/>
</dbReference>
<dbReference type="PANTHER" id="PTHR43798">
    <property type="entry name" value="MONOACYLGLYCEROL LIPASE"/>
    <property type="match status" value="1"/>
</dbReference>
<dbReference type="AlphaFoldDB" id="A0A3S2V242"/>
<evidence type="ECO:0000313" key="4">
    <source>
        <dbReference type="Proteomes" id="UP000282759"/>
    </source>
</evidence>
<dbReference type="PANTHER" id="PTHR43798:SF31">
    <property type="entry name" value="AB HYDROLASE SUPERFAMILY PROTEIN YCLE"/>
    <property type="match status" value="1"/>
</dbReference>
<dbReference type="PRINTS" id="PR00111">
    <property type="entry name" value="ABHYDROLASE"/>
</dbReference>
<dbReference type="InterPro" id="IPR029058">
    <property type="entry name" value="AB_hydrolase_fold"/>
</dbReference>
<dbReference type="InterPro" id="IPR000073">
    <property type="entry name" value="AB_hydrolase_1"/>
</dbReference>
<keyword evidence="1 3" id="KW-0378">Hydrolase</keyword>
<dbReference type="GO" id="GO:0016787">
    <property type="term" value="F:hydrolase activity"/>
    <property type="evidence" value="ECO:0007669"/>
    <property type="project" value="UniProtKB-KW"/>
</dbReference>
<dbReference type="Proteomes" id="UP000282759">
    <property type="component" value="Unassembled WGS sequence"/>
</dbReference>
<sequence>MSKPINPGTTINYNVYGNGEVTLFFIHGSYIDQTYWDAQVKYFEPRYRVVTMDLAGHGKSGHEREDWTVRGLADDVTALVKFLNYSNVILIGHSLGGDLALMAATSYPDPFIGIIGVDTFKNAGTPIAEEHQGKVSEILENLKTNFADTNEQYARMVLVSEATPAEITDRVIHDYRGAYQPLGQATTPEIFEMYKQEAELLPKLELKLHLINVNNIPTNIGALEQHTTNGFKLVEIEGTSHYPMLENPEALNTALDKVISEIAQQVIE</sequence>
<dbReference type="Gene3D" id="3.40.50.1820">
    <property type="entry name" value="alpha/beta hydrolase"/>
    <property type="match status" value="1"/>
</dbReference>
<proteinExistence type="predicted"/>
<evidence type="ECO:0000259" key="2">
    <source>
        <dbReference type="Pfam" id="PF12697"/>
    </source>
</evidence>
<dbReference type="OrthoDB" id="9780932at2"/>
<organism evidence="3 4">
    <name type="scientific">Mucilaginibacter limnophilus</name>
    <dbReference type="NCBI Taxonomy" id="1932778"/>
    <lineage>
        <taxon>Bacteria</taxon>
        <taxon>Pseudomonadati</taxon>
        <taxon>Bacteroidota</taxon>
        <taxon>Sphingobacteriia</taxon>
        <taxon>Sphingobacteriales</taxon>
        <taxon>Sphingobacteriaceae</taxon>
        <taxon>Mucilaginibacter</taxon>
    </lineage>
</organism>
<reference evidence="3 4" key="1">
    <citation type="submission" date="2019-01" db="EMBL/GenBank/DDBJ databases">
        <authorList>
            <person name="Chen W.-M."/>
        </authorList>
    </citation>
    <scope>NUCLEOTIDE SEQUENCE [LARGE SCALE GENOMIC DNA]</scope>
    <source>
        <strain evidence="3 4">YBJ-36</strain>
    </source>
</reference>
<evidence type="ECO:0000256" key="1">
    <source>
        <dbReference type="ARBA" id="ARBA00022801"/>
    </source>
</evidence>
<keyword evidence="4" id="KW-1185">Reference proteome</keyword>
<accession>A0A3S2V242</accession>